<dbReference type="PROSITE" id="PS00107">
    <property type="entry name" value="PROTEIN_KINASE_ATP"/>
    <property type="match status" value="1"/>
</dbReference>
<dbReference type="InterPro" id="IPR011009">
    <property type="entry name" value="Kinase-like_dom_sf"/>
</dbReference>
<evidence type="ECO:0000256" key="8">
    <source>
        <dbReference type="ARBA" id="ARBA00048679"/>
    </source>
</evidence>
<dbReference type="PANTHER" id="PTHR24363:SF0">
    <property type="entry name" value="SERINE_THREONINE KINASE LIKE DOMAIN CONTAINING 1"/>
    <property type="match status" value="1"/>
</dbReference>
<keyword evidence="5 12" id="KW-0418">Kinase</keyword>
<evidence type="ECO:0000256" key="4">
    <source>
        <dbReference type="ARBA" id="ARBA00022741"/>
    </source>
</evidence>
<evidence type="ECO:0000256" key="1">
    <source>
        <dbReference type="ARBA" id="ARBA00012513"/>
    </source>
</evidence>
<evidence type="ECO:0000313" key="13">
    <source>
        <dbReference type="Proteomes" id="UP001223520"/>
    </source>
</evidence>
<dbReference type="InterPro" id="IPR000719">
    <property type="entry name" value="Prot_kinase_dom"/>
</dbReference>
<dbReference type="InterPro" id="IPR008266">
    <property type="entry name" value="Tyr_kinase_AS"/>
</dbReference>
<evidence type="ECO:0000256" key="3">
    <source>
        <dbReference type="ARBA" id="ARBA00022679"/>
    </source>
</evidence>
<dbReference type="RefSeq" id="WP_281481581.1">
    <property type="nucleotide sequence ID" value="NZ_CP124543.1"/>
</dbReference>
<dbReference type="SUPFAM" id="SSF56112">
    <property type="entry name" value="Protein kinase-like (PK-like)"/>
    <property type="match status" value="1"/>
</dbReference>
<evidence type="ECO:0000256" key="9">
    <source>
        <dbReference type="PROSITE-ProRule" id="PRU10141"/>
    </source>
</evidence>
<keyword evidence="2" id="KW-0723">Serine/threonine-protein kinase</keyword>
<dbReference type="Pfam" id="PF00069">
    <property type="entry name" value="Pkinase"/>
    <property type="match status" value="1"/>
</dbReference>
<dbReference type="Gene3D" id="1.10.510.10">
    <property type="entry name" value="Transferase(Phosphotransferase) domain 1"/>
    <property type="match status" value="1"/>
</dbReference>
<reference evidence="12 13" key="1">
    <citation type="journal article" date="2023" name="Limnol Oceanogr Lett">
        <title>Environmental adaptations by the intertidal Antarctic cyanobacterium Halotia branconii CENA392 as revealed using long-read genome sequencing.</title>
        <authorList>
            <person name="Dextro R.B."/>
            <person name="Delbaje E."/>
            <person name="Freitas P.N.N."/>
            <person name="Geraldes V."/>
            <person name="Pinto E."/>
            <person name="Long P.F."/>
            <person name="Fiore M.F."/>
        </authorList>
    </citation>
    <scope>NUCLEOTIDE SEQUENCE [LARGE SCALE GENOMIC DNA]</scope>
    <source>
        <strain evidence="12 13">CENA392</strain>
    </source>
</reference>
<organism evidence="12 13">
    <name type="scientific">Halotia branconii CENA392</name>
    <dbReference type="NCBI Taxonomy" id="1539056"/>
    <lineage>
        <taxon>Bacteria</taxon>
        <taxon>Bacillati</taxon>
        <taxon>Cyanobacteriota</taxon>
        <taxon>Cyanophyceae</taxon>
        <taxon>Nostocales</taxon>
        <taxon>Nodulariaceae</taxon>
        <taxon>Halotia</taxon>
    </lineage>
</organism>
<dbReference type="Proteomes" id="UP001223520">
    <property type="component" value="Chromosome"/>
</dbReference>
<dbReference type="Gene3D" id="3.30.200.20">
    <property type="entry name" value="Phosphorylase Kinase, domain 1"/>
    <property type="match status" value="1"/>
</dbReference>
<keyword evidence="13" id="KW-1185">Reference proteome</keyword>
<keyword evidence="4 9" id="KW-0547">Nucleotide-binding</keyword>
<dbReference type="KEGG" id="hbq:QI031_21015"/>
<evidence type="ECO:0000313" key="12">
    <source>
        <dbReference type="EMBL" id="WGV24256.1"/>
    </source>
</evidence>
<dbReference type="PROSITE" id="PS50011">
    <property type="entry name" value="PROTEIN_KINASE_DOM"/>
    <property type="match status" value="1"/>
</dbReference>
<keyword evidence="6 9" id="KW-0067">ATP-binding</keyword>
<keyword evidence="3 12" id="KW-0808">Transferase</keyword>
<gene>
    <name evidence="12" type="ORF">QI031_21015</name>
</gene>
<dbReference type="GO" id="GO:0005524">
    <property type="term" value="F:ATP binding"/>
    <property type="evidence" value="ECO:0007669"/>
    <property type="project" value="UniProtKB-UniRule"/>
</dbReference>
<dbReference type="GO" id="GO:0004674">
    <property type="term" value="F:protein serine/threonine kinase activity"/>
    <property type="evidence" value="ECO:0007669"/>
    <property type="project" value="UniProtKB-KW"/>
</dbReference>
<protein>
    <recommendedName>
        <fullName evidence="1">non-specific serine/threonine protein kinase</fullName>
        <ecNumber evidence="1">2.7.11.1</ecNumber>
    </recommendedName>
</protein>
<dbReference type="CDD" id="cd14014">
    <property type="entry name" value="STKc_PknB_like"/>
    <property type="match status" value="1"/>
</dbReference>
<dbReference type="PANTHER" id="PTHR24363">
    <property type="entry name" value="SERINE/THREONINE PROTEIN KINASE"/>
    <property type="match status" value="1"/>
</dbReference>
<evidence type="ECO:0000256" key="7">
    <source>
        <dbReference type="ARBA" id="ARBA00047899"/>
    </source>
</evidence>
<dbReference type="EC" id="2.7.11.1" evidence="1"/>
<evidence type="ECO:0000259" key="11">
    <source>
        <dbReference type="PROSITE" id="PS50011"/>
    </source>
</evidence>
<feature type="region of interest" description="Disordered" evidence="10">
    <location>
        <begin position="559"/>
        <end position="579"/>
    </location>
</feature>
<name>A0AAJ6P853_9CYAN</name>
<sequence length="579" mass="65660">MQVYCSKQHANNGINRFCTHCGEPLPLAVGQVIDNRYQIIRHLGQGGFGRTYLAEDINQFHQTCVLKEFAPQVKEPQDLQKAKELFEREANVLKKLQHPQIPRFHTSLQVKVGSKDFFLLVQDYVDGNDYSQLLEQRQSQGKTFSEAEILTLLRQILPVLAYIHSLDVVHRDISPDNLILRSSDHLPILIDFGGVKQLPASQGFWFTKLAVNHTLLGKKGYAPEEQLRQGKVYLNSDLYSLAVTTLVLLTGKEPQKLYDSYQGLWYWGKEINVSSQLEAVLKKMLAYKPSDRYQNAEQILKDLPLSTATKPPTTQITKLKTMIVAPGRKNVNNLVSKFHNKTQAVTKSIPLPVWMRPFAVSLGGTALVVLIGAGAWAAVNAVIQSVTSITLPSISLPQIPQLPNPFGQPVSDKNTQDNAEIFSRRQQLEIPEVFFIRMVDDLFYTKKPELKRRSLTSKSEDAALRKEWYETASNLLDKIEQANLSTAVRQQLGNYSSQDYETWRQQARTGQLGNYTISQLNKETNEKFDRLFPRQRRGNMNQQTFGQIWYAIAADKVNQKEREQGAGSRGSGKRTNQKS</sequence>
<evidence type="ECO:0000256" key="5">
    <source>
        <dbReference type="ARBA" id="ARBA00022777"/>
    </source>
</evidence>
<comment type="catalytic activity">
    <reaction evidence="8">
        <text>L-seryl-[protein] + ATP = O-phospho-L-seryl-[protein] + ADP + H(+)</text>
        <dbReference type="Rhea" id="RHEA:17989"/>
        <dbReference type="Rhea" id="RHEA-COMP:9863"/>
        <dbReference type="Rhea" id="RHEA-COMP:11604"/>
        <dbReference type="ChEBI" id="CHEBI:15378"/>
        <dbReference type="ChEBI" id="CHEBI:29999"/>
        <dbReference type="ChEBI" id="CHEBI:30616"/>
        <dbReference type="ChEBI" id="CHEBI:83421"/>
        <dbReference type="ChEBI" id="CHEBI:456216"/>
        <dbReference type="EC" id="2.7.11.1"/>
    </reaction>
</comment>
<dbReference type="AlphaFoldDB" id="A0AAJ6P853"/>
<evidence type="ECO:0000256" key="10">
    <source>
        <dbReference type="SAM" id="MobiDB-lite"/>
    </source>
</evidence>
<dbReference type="EMBL" id="CP124543">
    <property type="protein sequence ID" value="WGV24256.1"/>
    <property type="molecule type" value="Genomic_DNA"/>
</dbReference>
<proteinExistence type="predicted"/>
<comment type="catalytic activity">
    <reaction evidence="7">
        <text>L-threonyl-[protein] + ATP = O-phospho-L-threonyl-[protein] + ADP + H(+)</text>
        <dbReference type="Rhea" id="RHEA:46608"/>
        <dbReference type="Rhea" id="RHEA-COMP:11060"/>
        <dbReference type="Rhea" id="RHEA-COMP:11605"/>
        <dbReference type="ChEBI" id="CHEBI:15378"/>
        <dbReference type="ChEBI" id="CHEBI:30013"/>
        <dbReference type="ChEBI" id="CHEBI:30616"/>
        <dbReference type="ChEBI" id="CHEBI:61977"/>
        <dbReference type="ChEBI" id="CHEBI:456216"/>
        <dbReference type="EC" id="2.7.11.1"/>
    </reaction>
</comment>
<dbReference type="InterPro" id="IPR017441">
    <property type="entry name" value="Protein_kinase_ATP_BS"/>
</dbReference>
<evidence type="ECO:0000256" key="2">
    <source>
        <dbReference type="ARBA" id="ARBA00022527"/>
    </source>
</evidence>
<feature type="domain" description="Protein kinase" evidence="11">
    <location>
        <begin position="37"/>
        <end position="306"/>
    </location>
</feature>
<dbReference type="PROSITE" id="PS00109">
    <property type="entry name" value="PROTEIN_KINASE_TYR"/>
    <property type="match status" value="1"/>
</dbReference>
<evidence type="ECO:0000256" key="6">
    <source>
        <dbReference type="ARBA" id="ARBA00022840"/>
    </source>
</evidence>
<feature type="binding site" evidence="9">
    <location>
        <position position="67"/>
    </location>
    <ligand>
        <name>ATP</name>
        <dbReference type="ChEBI" id="CHEBI:30616"/>
    </ligand>
</feature>
<accession>A0AAJ6P853</accession>